<name>A0A8H5GCV3_9AGAR</name>
<proteinExistence type="inferred from homology"/>
<feature type="domain" description="NmrA-like" evidence="3">
    <location>
        <begin position="35"/>
        <end position="315"/>
    </location>
</feature>
<sequence>MYLSSAYKNAEAISLQTPALPLPSLALQKNMSDSEKKLILVIGATGLQGMPFIKNVLAPLENGDPAPYAVRALTRDAKSEKAQMIASLGGEVIQGDVTDQECIATALEGCYAVFMNVDTNSVGEQAEIYAAIKTFESSHRVPQMRHFIWSSLEYYSKYGKYDKQYRAVNYDSKGIVNDWIRAQPHDPSGEGLSWTIINTGSYYDNLAGALMGPLPEKDEDGNIVFALPCEDGHIPAISLEDIAWWARYCLDNRDKTSGEELWVAGENMTIDELTGIFQRATGLPAVRKRISVEEYLDHHPKLTAANREKLAGMFASWRDDLVGRDMEWLYKTHPKTDRLEDWIRKKGYSGILASSTDAKRYRTHWR</sequence>
<dbReference type="AlphaFoldDB" id="A0A8H5GCV3"/>
<keyword evidence="5" id="KW-1185">Reference proteome</keyword>
<evidence type="ECO:0000259" key="3">
    <source>
        <dbReference type="Pfam" id="PF05368"/>
    </source>
</evidence>
<dbReference type="PANTHER" id="PTHR42748">
    <property type="entry name" value="NITROGEN METABOLITE REPRESSION PROTEIN NMRA FAMILY MEMBER"/>
    <property type="match status" value="1"/>
</dbReference>
<evidence type="ECO:0000313" key="4">
    <source>
        <dbReference type="EMBL" id="KAF5362581.1"/>
    </source>
</evidence>
<organism evidence="4 5">
    <name type="scientific">Collybiopsis confluens</name>
    <dbReference type="NCBI Taxonomy" id="2823264"/>
    <lineage>
        <taxon>Eukaryota</taxon>
        <taxon>Fungi</taxon>
        <taxon>Dikarya</taxon>
        <taxon>Basidiomycota</taxon>
        <taxon>Agaricomycotina</taxon>
        <taxon>Agaricomycetes</taxon>
        <taxon>Agaricomycetidae</taxon>
        <taxon>Agaricales</taxon>
        <taxon>Marasmiineae</taxon>
        <taxon>Omphalotaceae</taxon>
        <taxon>Collybiopsis</taxon>
    </lineage>
</organism>
<reference evidence="4 5" key="1">
    <citation type="journal article" date="2020" name="ISME J.">
        <title>Uncovering the hidden diversity of litter-decomposition mechanisms in mushroom-forming fungi.</title>
        <authorList>
            <person name="Floudas D."/>
            <person name="Bentzer J."/>
            <person name="Ahren D."/>
            <person name="Johansson T."/>
            <person name="Persson P."/>
            <person name="Tunlid A."/>
        </authorList>
    </citation>
    <scope>NUCLEOTIDE SEQUENCE [LARGE SCALE GENOMIC DNA]</scope>
    <source>
        <strain evidence="4 5">CBS 406.79</strain>
    </source>
</reference>
<comment type="similarity">
    <text evidence="1">Belongs to the NmrA-type oxidoreductase family.</text>
</comment>
<dbReference type="Proteomes" id="UP000518752">
    <property type="component" value="Unassembled WGS sequence"/>
</dbReference>
<evidence type="ECO:0000256" key="2">
    <source>
        <dbReference type="ARBA" id="ARBA00022857"/>
    </source>
</evidence>
<dbReference type="Gene3D" id="3.90.25.10">
    <property type="entry name" value="UDP-galactose 4-epimerase, domain 1"/>
    <property type="match status" value="1"/>
</dbReference>
<comment type="caution">
    <text evidence="4">The sequence shown here is derived from an EMBL/GenBank/DDBJ whole genome shotgun (WGS) entry which is preliminary data.</text>
</comment>
<dbReference type="EMBL" id="JAACJN010000202">
    <property type="protein sequence ID" value="KAF5362581.1"/>
    <property type="molecule type" value="Genomic_DNA"/>
</dbReference>
<dbReference type="Gene3D" id="3.40.50.720">
    <property type="entry name" value="NAD(P)-binding Rossmann-like Domain"/>
    <property type="match status" value="1"/>
</dbReference>
<evidence type="ECO:0000256" key="1">
    <source>
        <dbReference type="ARBA" id="ARBA00006328"/>
    </source>
</evidence>
<keyword evidence="2" id="KW-0521">NADP</keyword>
<dbReference type="InterPro" id="IPR008030">
    <property type="entry name" value="NmrA-like"/>
</dbReference>
<evidence type="ECO:0000313" key="5">
    <source>
        <dbReference type="Proteomes" id="UP000518752"/>
    </source>
</evidence>
<dbReference type="GO" id="GO:0005634">
    <property type="term" value="C:nucleus"/>
    <property type="evidence" value="ECO:0007669"/>
    <property type="project" value="TreeGrafter"/>
</dbReference>
<dbReference type="PANTHER" id="PTHR42748:SF14">
    <property type="entry name" value="SNOAL-LIKE DOMAIN-CONTAINING PROTEIN"/>
    <property type="match status" value="1"/>
</dbReference>
<dbReference type="Pfam" id="PF05368">
    <property type="entry name" value="NmrA"/>
    <property type="match status" value="1"/>
</dbReference>
<dbReference type="InterPro" id="IPR051164">
    <property type="entry name" value="NmrA-like_oxidored"/>
</dbReference>
<dbReference type="SUPFAM" id="SSF51735">
    <property type="entry name" value="NAD(P)-binding Rossmann-fold domains"/>
    <property type="match status" value="1"/>
</dbReference>
<accession>A0A8H5GCV3</accession>
<dbReference type="OrthoDB" id="300709at2759"/>
<gene>
    <name evidence="4" type="ORF">D9757_013315</name>
</gene>
<dbReference type="InterPro" id="IPR036291">
    <property type="entry name" value="NAD(P)-bd_dom_sf"/>
</dbReference>
<dbReference type="CDD" id="cd05251">
    <property type="entry name" value="NmrA_like_SDR_a"/>
    <property type="match status" value="1"/>
</dbReference>
<protein>
    <recommendedName>
        <fullName evidence="3">NmrA-like domain-containing protein</fullName>
    </recommendedName>
</protein>